<proteinExistence type="inferred from homology"/>
<dbReference type="CDD" id="cd04673">
    <property type="entry name" value="NUDIX_ADPRase"/>
    <property type="match status" value="1"/>
</dbReference>
<protein>
    <recommendedName>
        <fullName evidence="6">Nudix hydrolase domain-containing protein</fullName>
    </recommendedName>
</protein>
<dbReference type="PANTHER" id="PTHR43046:SF14">
    <property type="entry name" value="MUTT_NUDIX FAMILY PROTEIN"/>
    <property type="match status" value="1"/>
</dbReference>
<evidence type="ECO:0000256" key="3">
    <source>
        <dbReference type="ARBA" id="ARBA00022801"/>
    </source>
</evidence>
<gene>
    <name evidence="7" type="ORF">Aph01nite_56240</name>
</gene>
<feature type="domain" description="Nudix hydrolase" evidence="6">
    <location>
        <begin position="116"/>
        <end position="237"/>
    </location>
</feature>
<dbReference type="InterPro" id="IPR020476">
    <property type="entry name" value="Nudix_hydrolase"/>
</dbReference>
<dbReference type="EMBL" id="BOOA01000053">
    <property type="protein sequence ID" value="GIH27314.1"/>
    <property type="molecule type" value="Genomic_DNA"/>
</dbReference>
<keyword evidence="3 4" id="KW-0378">Hydrolase</keyword>
<evidence type="ECO:0000256" key="1">
    <source>
        <dbReference type="ARBA" id="ARBA00001946"/>
    </source>
</evidence>
<reference evidence="7" key="1">
    <citation type="submission" date="2021-01" db="EMBL/GenBank/DDBJ databases">
        <title>Whole genome shotgun sequence of Acrocarpospora phusangensis NBRC 108782.</title>
        <authorList>
            <person name="Komaki H."/>
            <person name="Tamura T."/>
        </authorList>
    </citation>
    <scope>NUCLEOTIDE SEQUENCE</scope>
    <source>
        <strain evidence="7">NBRC 108782</strain>
    </source>
</reference>
<feature type="region of interest" description="Disordered" evidence="5">
    <location>
        <begin position="1"/>
        <end position="68"/>
    </location>
</feature>
<dbReference type="PRINTS" id="PR00502">
    <property type="entry name" value="NUDIXFAMILY"/>
</dbReference>
<dbReference type="InterPro" id="IPR015797">
    <property type="entry name" value="NUDIX_hydrolase-like_dom_sf"/>
</dbReference>
<dbReference type="Pfam" id="PF00293">
    <property type="entry name" value="NUDIX"/>
    <property type="match status" value="1"/>
</dbReference>
<dbReference type="PANTHER" id="PTHR43046">
    <property type="entry name" value="GDP-MANNOSE MANNOSYL HYDROLASE"/>
    <property type="match status" value="1"/>
</dbReference>
<comment type="cofactor">
    <cofactor evidence="1">
        <name>Mg(2+)</name>
        <dbReference type="ChEBI" id="CHEBI:18420"/>
    </cofactor>
</comment>
<name>A0A919QDQ1_9ACTN</name>
<dbReference type="PROSITE" id="PS00893">
    <property type="entry name" value="NUDIX_BOX"/>
    <property type="match status" value="1"/>
</dbReference>
<sequence length="241" mass="25172">MEGPERATTLPRTPLRSSPASPNPVTSQPAGSGQGSQTGTVADCRIEVRDAGDGGRVPYGGTSPWRGHRHALDQALGSWTGPKQRGQVGAALTTIHGASPGAATSRVFSLSSRNLGHMRCVGALILDADGRLLLVKRGRPPGEGLWSLPGGRVEAGESDPEALVREIREETGLDVTPGELAGSVSRPPYEIYDYYATPAGGLLRAGDDAADVRWVPLDELGRLPLTEGLLDFLGGLSGLPR</sequence>
<evidence type="ECO:0000313" key="8">
    <source>
        <dbReference type="Proteomes" id="UP000640052"/>
    </source>
</evidence>
<dbReference type="Proteomes" id="UP000640052">
    <property type="component" value="Unassembled WGS sequence"/>
</dbReference>
<dbReference type="PROSITE" id="PS51462">
    <property type="entry name" value="NUDIX"/>
    <property type="match status" value="1"/>
</dbReference>
<evidence type="ECO:0000313" key="7">
    <source>
        <dbReference type="EMBL" id="GIH27314.1"/>
    </source>
</evidence>
<comment type="similarity">
    <text evidence="2 4">Belongs to the Nudix hydrolase family.</text>
</comment>
<evidence type="ECO:0000256" key="2">
    <source>
        <dbReference type="ARBA" id="ARBA00005582"/>
    </source>
</evidence>
<dbReference type="SUPFAM" id="SSF55811">
    <property type="entry name" value="Nudix"/>
    <property type="match status" value="1"/>
</dbReference>
<feature type="compositionally biased region" description="Polar residues" evidence="5">
    <location>
        <begin position="15"/>
        <end position="40"/>
    </location>
</feature>
<dbReference type="AlphaFoldDB" id="A0A919QDQ1"/>
<dbReference type="InterPro" id="IPR020084">
    <property type="entry name" value="NUDIX_hydrolase_CS"/>
</dbReference>
<dbReference type="GO" id="GO:0016787">
    <property type="term" value="F:hydrolase activity"/>
    <property type="evidence" value="ECO:0007669"/>
    <property type="project" value="UniProtKB-KW"/>
</dbReference>
<keyword evidence="8" id="KW-1185">Reference proteome</keyword>
<evidence type="ECO:0000256" key="4">
    <source>
        <dbReference type="RuleBase" id="RU003476"/>
    </source>
</evidence>
<evidence type="ECO:0000256" key="5">
    <source>
        <dbReference type="SAM" id="MobiDB-lite"/>
    </source>
</evidence>
<dbReference type="Gene3D" id="3.90.79.10">
    <property type="entry name" value="Nucleoside Triphosphate Pyrophosphohydrolase"/>
    <property type="match status" value="1"/>
</dbReference>
<comment type="caution">
    <text evidence="7">The sequence shown here is derived from an EMBL/GenBank/DDBJ whole genome shotgun (WGS) entry which is preliminary data.</text>
</comment>
<dbReference type="InterPro" id="IPR000086">
    <property type="entry name" value="NUDIX_hydrolase_dom"/>
</dbReference>
<accession>A0A919QDQ1</accession>
<evidence type="ECO:0000259" key="6">
    <source>
        <dbReference type="PROSITE" id="PS51462"/>
    </source>
</evidence>
<feature type="compositionally biased region" description="Basic and acidic residues" evidence="5">
    <location>
        <begin position="44"/>
        <end position="53"/>
    </location>
</feature>
<organism evidence="7 8">
    <name type="scientific">Acrocarpospora phusangensis</name>
    <dbReference type="NCBI Taxonomy" id="1070424"/>
    <lineage>
        <taxon>Bacteria</taxon>
        <taxon>Bacillati</taxon>
        <taxon>Actinomycetota</taxon>
        <taxon>Actinomycetes</taxon>
        <taxon>Streptosporangiales</taxon>
        <taxon>Streptosporangiaceae</taxon>
        <taxon>Acrocarpospora</taxon>
    </lineage>
</organism>